<feature type="domain" description="AB hydrolase-1" evidence="2">
    <location>
        <begin position="22"/>
        <end position="255"/>
    </location>
</feature>
<dbReference type="Pfam" id="PF00561">
    <property type="entry name" value="Abhydrolase_1"/>
    <property type="match status" value="1"/>
</dbReference>
<keyword evidence="4" id="KW-1185">Reference proteome</keyword>
<dbReference type="InterPro" id="IPR000639">
    <property type="entry name" value="Epox_hydrolase-like"/>
</dbReference>
<dbReference type="OrthoDB" id="2987348at2"/>
<gene>
    <name evidence="3" type="ORF">SAMN04489750_0047</name>
</gene>
<accession>A0A2Y9C0K3</accession>
<evidence type="ECO:0000313" key="4">
    <source>
        <dbReference type="Proteomes" id="UP000250028"/>
    </source>
</evidence>
<reference evidence="4" key="1">
    <citation type="submission" date="2016-10" db="EMBL/GenBank/DDBJ databases">
        <authorList>
            <person name="Varghese N."/>
            <person name="Submissions S."/>
        </authorList>
    </citation>
    <scope>NUCLEOTIDE SEQUENCE [LARGE SCALE GENOMIC DNA]</scope>
    <source>
        <strain evidence="4">DSM 22951</strain>
    </source>
</reference>
<dbReference type="PRINTS" id="PR00412">
    <property type="entry name" value="EPOXHYDRLASE"/>
</dbReference>
<dbReference type="EMBL" id="UESZ01000001">
    <property type="protein sequence ID" value="SSA32783.1"/>
    <property type="molecule type" value="Genomic_DNA"/>
</dbReference>
<dbReference type="RefSeq" id="WP_109683572.1">
    <property type="nucleotide sequence ID" value="NZ_QGDN01000001.1"/>
</dbReference>
<protein>
    <submittedName>
        <fullName evidence="3">Pimeloyl-ACP methyl ester carboxylesterase</fullName>
    </submittedName>
</protein>
<dbReference type="SUPFAM" id="SSF53474">
    <property type="entry name" value="alpha/beta-Hydrolases"/>
    <property type="match status" value="1"/>
</dbReference>
<dbReference type="GO" id="GO:0016787">
    <property type="term" value="F:hydrolase activity"/>
    <property type="evidence" value="ECO:0007669"/>
    <property type="project" value="UniProtKB-KW"/>
</dbReference>
<dbReference type="Gene3D" id="3.40.50.1820">
    <property type="entry name" value="alpha/beta hydrolase"/>
    <property type="match status" value="1"/>
</dbReference>
<name>A0A2Y9C0K3_9MICO</name>
<organism evidence="3 4">
    <name type="scientific">Branchiibius hedensis</name>
    <dbReference type="NCBI Taxonomy" id="672460"/>
    <lineage>
        <taxon>Bacteria</taxon>
        <taxon>Bacillati</taxon>
        <taxon>Actinomycetota</taxon>
        <taxon>Actinomycetes</taxon>
        <taxon>Micrococcales</taxon>
        <taxon>Dermacoccaceae</taxon>
        <taxon>Branchiibius</taxon>
    </lineage>
</organism>
<sequence length="269" mass="29549">MDSFTRNGLTFDVTDAGPADGPVVILLHGFPQDRTAWDQVTPLLNEAGYRTLAPDQRGYSPRATPRGRSAYVIPELVKDVEALIDASGAERVHLVGHDWGGGVAWAARSALADRLWGVTVLSTPHTAAMLKSPSQWPHSSYMIGFQIPWVAERAVGRTLPGLYIKGGVPKEQALRYAERFKDPSSLTGPLNWYRAMLSKTSSTPRGPKAQVPTTYLWGSRDPFLGRAAAEKTAEFVKGDYEFREIDAQHWLPETNAQDVVEAITRIPAP</sequence>
<dbReference type="AlphaFoldDB" id="A0A2Y9C0K3"/>
<dbReference type="InterPro" id="IPR029058">
    <property type="entry name" value="AB_hydrolase_fold"/>
</dbReference>
<keyword evidence="1" id="KW-0378">Hydrolase</keyword>
<evidence type="ECO:0000313" key="3">
    <source>
        <dbReference type="EMBL" id="SSA32783.1"/>
    </source>
</evidence>
<proteinExistence type="predicted"/>
<evidence type="ECO:0000259" key="2">
    <source>
        <dbReference type="Pfam" id="PF00561"/>
    </source>
</evidence>
<dbReference type="PANTHER" id="PTHR43329">
    <property type="entry name" value="EPOXIDE HYDROLASE"/>
    <property type="match status" value="1"/>
</dbReference>
<dbReference type="InterPro" id="IPR000073">
    <property type="entry name" value="AB_hydrolase_1"/>
</dbReference>
<dbReference type="Proteomes" id="UP000250028">
    <property type="component" value="Unassembled WGS sequence"/>
</dbReference>
<evidence type="ECO:0000256" key="1">
    <source>
        <dbReference type="ARBA" id="ARBA00022801"/>
    </source>
</evidence>